<dbReference type="PANTHER" id="PTHR22902:SF9">
    <property type="entry name" value="PLECKSTRIN HOMOLOGY DOMAIN-CONTAINING FAMILY J MEMBER 1"/>
    <property type="match status" value="1"/>
</dbReference>
<dbReference type="InterPro" id="IPR011993">
    <property type="entry name" value="PH-like_dom_sf"/>
</dbReference>
<dbReference type="EMBL" id="JAHWGI010001208">
    <property type="protein sequence ID" value="KAK3924955.1"/>
    <property type="molecule type" value="Genomic_DNA"/>
</dbReference>
<feature type="compositionally biased region" description="Low complexity" evidence="2">
    <location>
        <begin position="219"/>
        <end position="245"/>
    </location>
</feature>
<dbReference type="AlphaFoldDB" id="A0AAE1HP63"/>
<comment type="caution">
    <text evidence="4">The sequence shown here is derived from an EMBL/GenBank/DDBJ whole genome shotgun (WGS) entry which is preliminary data.</text>
</comment>
<evidence type="ECO:0000313" key="5">
    <source>
        <dbReference type="Proteomes" id="UP001219518"/>
    </source>
</evidence>
<gene>
    <name evidence="4" type="ORF">KUF71_013228</name>
</gene>
<evidence type="ECO:0000313" key="4">
    <source>
        <dbReference type="EMBL" id="KAK3924955.1"/>
    </source>
</evidence>
<dbReference type="GO" id="GO:0042147">
    <property type="term" value="P:retrograde transport, endosome to Golgi"/>
    <property type="evidence" value="ECO:0007669"/>
    <property type="project" value="TreeGrafter"/>
</dbReference>
<accession>A0AAE1HP63</accession>
<dbReference type="GO" id="GO:0005802">
    <property type="term" value="C:trans-Golgi network"/>
    <property type="evidence" value="ECO:0007669"/>
    <property type="project" value="TreeGrafter"/>
</dbReference>
<dbReference type="GO" id="GO:0005829">
    <property type="term" value="C:cytosol"/>
    <property type="evidence" value="ECO:0007669"/>
    <property type="project" value="GOC"/>
</dbReference>
<dbReference type="SMART" id="SM00233">
    <property type="entry name" value="PH"/>
    <property type="match status" value="1"/>
</dbReference>
<dbReference type="GO" id="GO:0005769">
    <property type="term" value="C:early endosome"/>
    <property type="evidence" value="ECO:0007669"/>
    <property type="project" value="TreeGrafter"/>
</dbReference>
<sequence>MRFNEKEASEILLHGAIDLEGRLNFRKICLGNYSQPAFKERWFKLKGNLLFYFRINEMGKVDGKQPTGLLILENCSVQPEGNSGVPFAFSLMFRDEPDKKLIFAGRSEDHVQQWINALKKSSYEYWRQQMILLQSKICFMTGKDPLLLYPHNQGVVRNFQEPDEADQVGMREPSFQSHILVASTAAISIHPAHTSSPLARSASSTSAVLRPIVPPPRTNALSRSASSSQANNSPPLPPRSSRSQFHRPVSQLVPVQVPFVPAQASLVPAQAPPVPARAPSAVRLPPPVQSHTRVVDECPNLIEL</sequence>
<dbReference type="PANTHER" id="PTHR22902">
    <property type="entry name" value="SESQUIPEDALIAN"/>
    <property type="match status" value="1"/>
</dbReference>
<proteinExistence type="predicted"/>
<dbReference type="InterPro" id="IPR001849">
    <property type="entry name" value="PH_domain"/>
</dbReference>
<dbReference type="PROSITE" id="PS50003">
    <property type="entry name" value="PH_DOMAIN"/>
    <property type="match status" value="1"/>
</dbReference>
<dbReference type="GO" id="GO:0007032">
    <property type="term" value="P:endosome organization"/>
    <property type="evidence" value="ECO:0007669"/>
    <property type="project" value="TreeGrafter"/>
</dbReference>
<dbReference type="InterPro" id="IPR045188">
    <property type="entry name" value="Boi1/Boi2-like"/>
</dbReference>
<dbReference type="GO" id="GO:0001881">
    <property type="term" value="P:receptor recycling"/>
    <property type="evidence" value="ECO:0007669"/>
    <property type="project" value="TreeGrafter"/>
</dbReference>
<evidence type="ECO:0000256" key="2">
    <source>
        <dbReference type="SAM" id="MobiDB-lite"/>
    </source>
</evidence>
<protein>
    <recommendedName>
        <fullName evidence="1">Pleckstrin homology domain-containing family J member 1</fullName>
    </recommendedName>
</protein>
<organism evidence="4 5">
    <name type="scientific">Frankliniella fusca</name>
    <dbReference type="NCBI Taxonomy" id="407009"/>
    <lineage>
        <taxon>Eukaryota</taxon>
        <taxon>Metazoa</taxon>
        <taxon>Ecdysozoa</taxon>
        <taxon>Arthropoda</taxon>
        <taxon>Hexapoda</taxon>
        <taxon>Insecta</taxon>
        <taxon>Pterygota</taxon>
        <taxon>Neoptera</taxon>
        <taxon>Paraneoptera</taxon>
        <taxon>Thysanoptera</taxon>
        <taxon>Terebrantia</taxon>
        <taxon>Thripoidea</taxon>
        <taxon>Thripidae</taxon>
        <taxon>Frankliniella</taxon>
    </lineage>
</organism>
<reference evidence="4" key="2">
    <citation type="journal article" date="2023" name="BMC Genomics">
        <title>Pest status, molecular evolution, and epigenetic factors derived from the genome assembly of Frankliniella fusca, a thysanopteran phytovirus vector.</title>
        <authorList>
            <person name="Catto M.A."/>
            <person name="Labadie P.E."/>
            <person name="Jacobson A.L."/>
            <person name="Kennedy G.G."/>
            <person name="Srinivasan R."/>
            <person name="Hunt B.G."/>
        </authorList>
    </citation>
    <scope>NUCLEOTIDE SEQUENCE</scope>
    <source>
        <strain evidence="4">PL_HMW_Pooled</strain>
    </source>
</reference>
<evidence type="ECO:0000256" key="1">
    <source>
        <dbReference type="ARBA" id="ARBA00041004"/>
    </source>
</evidence>
<evidence type="ECO:0000259" key="3">
    <source>
        <dbReference type="PROSITE" id="PS50003"/>
    </source>
</evidence>
<dbReference type="CDD" id="cd13258">
    <property type="entry name" value="PH_PLEKHJ1"/>
    <property type="match status" value="1"/>
</dbReference>
<dbReference type="Gene3D" id="2.30.29.30">
    <property type="entry name" value="Pleckstrin-homology domain (PH domain)/Phosphotyrosine-binding domain (PTB)"/>
    <property type="match status" value="1"/>
</dbReference>
<reference evidence="4" key="1">
    <citation type="submission" date="2021-07" db="EMBL/GenBank/DDBJ databases">
        <authorList>
            <person name="Catto M.A."/>
            <person name="Jacobson A."/>
            <person name="Kennedy G."/>
            <person name="Labadie P."/>
            <person name="Hunt B.G."/>
            <person name="Srinivasan R."/>
        </authorList>
    </citation>
    <scope>NUCLEOTIDE SEQUENCE</scope>
    <source>
        <strain evidence="4">PL_HMW_Pooled</strain>
        <tissue evidence="4">Head</tissue>
    </source>
</reference>
<dbReference type="Proteomes" id="UP001219518">
    <property type="component" value="Unassembled WGS sequence"/>
</dbReference>
<dbReference type="GO" id="GO:0055037">
    <property type="term" value="C:recycling endosome"/>
    <property type="evidence" value="ECO:0007669"/>
    <property type="project" value="TreeGrafter"/>
</dbReference>
<dbReference type="SUPFAM" id="SSF50729">
    <property type="entry name" value="PH domain-like"/>
    <property type="match status" value="1"/>
</dbReference>
<keyword evidence="5" id="KW-1185">Reference proteome</keyword>
<feature type="compositionally biased region" description="Low complexity" evidence="2">
    <location>
        <begin position="195"/>
        <end position="207"/>
    </location>
</feature>
<dbReference type="Pfam" id="PF00169">
    <property type="entry name" value="PH"/>
    <property type="match status" value="1"/>
</dbReference>
<feature type="domain" description="PH" evidence="3">
    <location>
        <begin position="16"/>
        <end position="123"/>
    </location>
</feature>
<name>A0AAE1HP63_9NEOP</name>
<feature type="region of interest" description="Disordered" evidence="2">
    <location>
        <begin position="195"/>
        <end position="245"/>
    </location>
</feature>